<dbReference type="Pfam" id="PF00861">
    <property type="entry name" value="Ribosomal_L18p"/>
    <property type="match status" value="1"/>
</dbReference>
<evidence type="ECO:0000313" key="9">
    <source>
        <dbReference type="EMBL" id="QJR35897.1"/>
    </source>
</evidence>
<keyword evidence="2 7" id="KW-0699">rRNA-binding</keyword>
<evidence type="ECO:0000256" key="4">
    <source>
        <dbReference type="ARBA" id="ARBA00022980"/>
    </source>
</evidence>
<dbReference type="PANTHER" id="PTHR12899:SF3">
    <property type="entry name" value="LARGE RIBOSOMAL SUBUNIT PROTEIN UL18M"/>
    <property type="match status" value="1"/>
</dbReference>
<comment type="function">
    <text evidence="7">This is one of the proteins that bind and probably mediate the attachment of the 5S RNA into the large ribosomal subunit, where it forms part of the central protuberance.</text>
</comment>
<evidence type="ECO:0000313" key="10">
    <source>
        <dbReference type="Proteomes" id="UP000500938"/>
    </source>
</evidence>
<evidence type="ECO:0000256" key="6">
    <source>
        <dbReference type="ARBA" id="ARBA00035197"/>
    </source>
</evidence>
<evidence type="ECO:0000256" key="8">
    <source>
        <dbReference type="SAM" id="MobiDB-lite"/>
    </source>
</evidence>
<reference evidence="9 10" key="1">
    <citation type="submission" date="2020-05" db="EMBL/GenBank/DDBJ databases">
        <title>Complete genome sequence of Gemmatimonas greenlandica TET16.</title>
        <authorList>
            <person name="Zeng Y."/>
        </authorList>
    </citation>
    <scope>NUCLEOTIDE SEQUENCE [LARGE SCALE GENOMIC DNA]</scope>
    <source>
        <strain evidence="9 10">TET16</strain>
    </source>
</reference>
<dbReference type="CDD" id="cd00432">
    <property type="entry name" value="Ribosomal_L18_L5e"/>
    <property type="match status" value="1"/>
</dbReference>
<dbReference type="InterPro" id="IPR004389">
    <property type="entry name" value="Ribosomal_uL18_bac-type"/>
</dbReference>
<dbReference type="PANTHER" id="PTHR12899">
    <property type="entry name" value="39S RIBOSOMAL PROTEIN L18, MITOCHONDRIAL"/>
    <property type="match status" value="1"/>
</dbReference>
<proteinExistence type="inferred from homology"/>
<keyword evidence="4 7" id="KW-0689">Ribosomal protein</keyword>
<keyword evidence="5 7" id="KW-0687">Ribonucleoprotein</keyword>
<evidence type="ECO:0000256" key="7">
    <source>
        <dbReference type="HAMAP-Rule" id="MF_01337"/>
    </source>
</evidence>
<dbReference type="FunFam" id="3.30.420.100:FF:000001">
    <property type="entry name" value="50S ribosomal protein L18"/>
    <property type="match status" value="1"/>
</dbReference>
<keyword evidence="3 7" id="KW-0694">RNA-binding</keyword>
<protein>
    <recommendedName>
        <fullName evidence="6 7">Large ribosomal subunit protein uL18</fullName>
    </recommendedName>
</protein>
<dbReference type="InterPro" id="IPR005484">
    <property type="entry name" value="Ribosomal_uL18_bac/plant/anim"/>
</dbReference>
<evidence type="ECO:0000256" key="1">
    <source>
        <dbReference type="ARBA" id="ARBA00007116"/>
    </source>
</evidence>
<keyword evidence="10" id="KW-1185">Reference proteome</keyword>
<evidence type="ECO:0000256" key="5">
    <source>
        <dbReference type="ARBA" id="ARBA00023274"/>
    </source>
</evidence>
<feature type="compositionally biased region" description="Basic residues" evidence="8">
    <location>
        <begin position="13"/>
        <end position="23"/>
    </location>
</feature>
<dbReference type="RefSeq" id="WP_171225328.1">
    <property type="nucleotide sequence ID" value="NZ_CP053085.1"/>
</dbReference>
<dbReference type="Proteomes" id="UP000500938">
    <property type="component" value="Chromosome"/>
</dbReference>
<dbReference type="HAMAP" id="MF_01337_B">
    <property type="entry name" value="Ribosomal_uL18_B"/>
    <property type="match status" value="1"/>
</dbReference>
<dbReference type="GO" id="GO:0008097">
    <property type="term" value="F:5S rRNA binding"/>
    <property type="evidence" value="ECO:0007669"/>
    <property type="project" value="TreeGrafter"/>
</dbReference>
<comment type="subunit">
    <text evidence="7">Part of the 50S ribosomal subunit; part of the 5S rRNA/L5/L18/L25 subcomplex. Contacts the 5S and 23S rRNAs.</text>
</comment>
<accession>A0A6M4IQZ6</accession>
<comment type="similarity">
    <text evidence="1 7">Belongs to the universal ribosomal protein uL18 family.</text>
</comment>
<dbReference type="InterPro" id="IPR057268">
    <property type="entry name" value="Ribosomal_L18"/>
</dbReference>
<dbReference type="GO" id="GO:0003735">
    <property type="term" value="F:structural constituent of ribosome"/>
    <property type="evidence" value="ECO:0007669"/>
    <property type="project" value="InterPro"/>
</dbReference>
<feature type="region of interest" description="Disordered" evidence="8">
    <location>
        <begin position="1"/>
        <end position="24"/>
    </location>
</feature>
<sequence length="118" mass="13016">MAKIAIPRTNAERRKRRHLRVRKAVSGSAERPRLVVFRSLKHIYAQIVDDVTQRTLMTVGDEGMNGTKSERALAVGKQVAEKAKAAGIAKVVFDRAGYQYHGRVKAVADGAREGGLEF</sequence>
<name>A0A6M4IQZ6_9BACT</name>
<dbReference type="Gene3D" id="3.30.420.100">
    <property type="match status" value="1"/>
</dbReference>
<dbReference type="NCBIfam" id="TIGR00060">
    <property type="entry name" value="L18_bact"/>
    <property type="match status" value="1"/>
</dbReference>
<dbReference type="GO" id="GO:0022625">
    <property type="term" value="C:cytosolic large ribosomal subunit"/>
    <property type="evidence" value="ECO:0007669"/>
    <property type="project" value="TreeGrafter"/>
</dbReference>
<dbReference type="AlphaFoldDB" id="A0A6M4IQZ6"/>
<evidence type="ECO:0000256" key="2">
    <source>
        <dbReference type="ARBA" id="ARBA00022730"/>
    </source>
</evidence>
<gene>
    <name evidence="7 9" type="primary">rplR</name>
    <name evidence="9" type="ORF">HKW67_10435</name>
</gene>
<dbReference type="EMBL" id="CP053085">
    <property type="protein sequence ID" value="QJR35897.1"/>
    <property type="molecule type" value="Genomic_DNA"/>
</dbReference>
<organism evidence="9 10">
    <name type="scientific">Gemmatimonas groenlandica</name>
    <dbReference type="NCBI Taxonomy" id="2732249"/>
    <lineage>
        <taxon>Bacteria</taxon>
        <taxon>Pseudomonadati</taxon>
        <taxon>Gemmatimonadota</taxon>
        <taxon>Gemmatimonadia</taxon>
        <taxon>Gemmatimonadales</taxon>
        <taxon>Gemmatimonadaceae</taxon>
        <taxon>Gemmatimonas</taxon>
    </lineage>
</organism>
<evidence type="ECO:0000256" key="3">
    <source>
        <dbReference type="ARBA" id="ARBA00022884"/>
    </source>
</evidence>
<dbReference type="SUPFAM" id="SSF53137">
    <property type="entry name" value="Translational machinery components"/>
    <property type="match status" value="1"/>
</dbReference>
<dbReference type="KEGG" id="ggr:HKW67_10435"/>
<dbReference type="GO" id="GO:0006412">
    <property type="term" value="P:translation"/>
    <property type="evidence" value="ECO:0007669"/>
    <property type="project" value="UniProtKB-UniRule"/>
</dbReference>